<dbReference type="AlphaFoldDB" id="A0A226ECG3"/>
<proteinExistence type="predicted"/>
<evidence type="ECO:0000256" key="1">
    <source>
        <dbReference type="SAM" id="Phobius"/>
    </source>
</evidence>
<accession>A0A226ECG3</accession>
<keyword evidence="1" id="KW-0812">Transmembrane</keyword>
<keyword evidence="3" id="KW-1185">Reference proteome</keyword>
<protein>
    <submittedName>
        <fullName evidence="2">Uncharacterized protein</fullName>
    </submittedName>
</protein>
<sequence length="246" mass="27317">MKRGGILVVLGISWNIQDTKISCNEAAQTIGSKKFKLRLPEPHDFCYHSCGYDLFVLPSPGQGVCTAAGLCQCNYPCDTAPPTNQFGDQCPPYTTDPPDDDPTAIPRCLADCAALCVGGTGRVCGESYRGPITPTTDTWGKLCTCYCPPQPCVTTTTTTTKTTIPPLITTTTTRSIAIVPVPVPKIPNIFKFVKFYIMLIKFCVLYWLKVVAYYTYFCIFRSCTWKRVTKNGGWGWRRDYYLGFSE</sequence>
<keyword evidence="1" id="KW-1133">Transmembrane helix</keyword>
<dbReference type="EMBL" id="LNIX01000005">
    <property type="protein sequence ID" value="OXA54727.1"/>
    <property type="molecule type" value="Genomic_DNA"/>
</dbReference>
<keyword evidence="1" id="KW-0472">Membrane</keyword>
<name>A0A226ECG3_FOLCA</name>
<dbReference type="Proteomes" id="UP000198287">
    <property type="component" value="Unassembled WGS sequence"/>
</dbReference>
<evidence type="ECO:0000313" key="2">
    <source>
        <dbReference type="EMBL" id="OXA54727.1"/>
    </source>
</evidence>
<gene>
    <name evidence="2" type="ORF">Fcan01_10349</name>
</gene>
<comment type="caution">
    <text evidence="2">The sequence shown here is derived from an EMBL/GenBank/DDBJ whole genome shotgun (WGS) entry which is preliminary data.</text>
</comment>
<organism evidence="2 3">
    <name type="scientific">Folsomia candida</name>
    <name type="common">Springtail</name>
    <dbReference type="NCBI Taxonomy" id="158441"/>
    <lineage>
        <taxon>Eukaryota</taxon>
        <taxon>Metazoa</taxon>
        <taxon>Ecdysozoa</taxon>
        <taxon>Arthropoda</taxon>
        <taxon>Hexapoda</taxon>
        <taxon>Collembola</taxon>
        <taxon>Entomobryomorpha</taxon>
        <taxon>Isotomoidea</taxon>
        <taxon>Isotomidae</taxon>
        <taxon>Proisotominae</taxon>
        <taxon>Folsomia</taxon>
    </lineage>
</organism>
<feature type="transmembrane region" description="Helical" evidence="1">
    <location>
        <begin position="195"/>
        <end position="216"/>
    </location>
</feature>
<reference evidence="2 3" key="1">
    <citation type="submission" date="2015-12" db="EMBL/GenBank/DDBJ databases">
        <title>The genome of Folsomia candida.</title>
        <authorList>
            <person name="Faddeeva A."/>
            <person name="Derks M.F."/>
            <person name="Anvar Y."/>
            <person name="Smit S."/>
            <person name="Van Straalen N."/>
            <person name="Roelofs D."/>
        </authorList>
    </citation>
    <scope>NUCLEOTIDE SEQUENCE [LARGE SCALE GENOMIC DNA]</scope>
    <source>
        <strain evidence="2 3">VU population</strain>
        <tissue evidence="2">Whole body</tissue>
    </source>
</reference>
<evidence type="ECO:0000313" key="3">
    <source>
        <dbReference type="Proteomes" id="UP000198287"/>
    </source>
</evidence>